<evidence type="ECO:0000256" key="5">
    <source>
        <dbReference type="ARBA" id="ARBA00022692"/>
    </source>
</evidence>
<dbReference type="GO" id="GO:0005886">
    <property type="term" value="C:plasma membrane"/>
    <property type="evidence" value="ECO:0007669"/>
    <property type="project" value="UniProtKB-SubCell"/>
</dbReference>
<proteinExistence type="predicted"/>
<keyword evidence="4" id="KW-0808">Transferase</keyword>
<keyword evidence="2" id="KW-1003">Cell membrane</keyword>
<feature type="transmembrane region" description="Helical" evidence="8">
    <location>
        <begin position="123"/>
        <end position="140"/>
    </location>
</feature>
<feature type="domain" description="Glycosyltransferase RgtA/B/C/D-like" evidence="9">
    <location>
        <begin position="116"/>
        <end position="249"/>
    </location>
</feature>
<dbReference type="GO" id="GO:0009103">
    <property type="term" value="P:lipopolysaccharide biosynthetic process"/>
    <property type="evidence" value="ECO:0007669"/>
    <property type="project" value="UniProtKB-ARBA"/>
</dbReference>
<evidence type="ECO:0000256" key="6">
    <source>
        <dbReference type="ARBA" id="ARBA00022989"/>
    </source>
</evidence>
<evidence type="ECO:0000256" key="1">
    <source>
        <dbReference type="ARBA" id="ARBA00004651"/>
    </source>
</evidence>
<keyword evidence="7 8" id="KW-0472">Membrane</keyword>
<feature type="transmembrane region" description="Helical" evidence="8">
    <location>
        <begin position="239"/>
        <end position="259"/>
    </location>
</feature>
<gene>
    <name evidence="10" type="ORF">CA85_28080</name>
</gene>
<evidence type="ECO:0000313" key="10">
    <source>
        <dbReference type="EMBL" id="TWT65949.1"/>
    </source>
</evidence>
<organism evidence="10 11">
    <name type="scientific">Allorhodopirellula solitaria</name>
    <dbReference type="NCBI Taxonomy" id="2527987"/>
    <lineage>
        <taxon>Bacteria</taxon>
        <taxon>Pseudomonadati</taxon>
        <taxon>Planctomycetota</taxon>
        <taxon>Planctomycetia</taxon>
        <taxon>Pirellulales</taxon>
        <taxon>Pirellulaceae</taxon>
        <taxon>Allorhodopirellula</taxon>
    </lineage>
</organism>
<evidence type="ECO:0000256" key="4">
    <source>
        <dbReference type="ARBA" id="ARBA00022679"/>
    </source>
</evidence>
<sequence length="595" mass="66781">MSTSGTLNRWVVRTWPVALMLVLLSLQSACLGWHAYRSSPVHDEFGHFYAGLAYWKYGDVQLFNVNPPLIRGLGTFPASRSSLMNDLDRTDWEPPDRPEFLAGRRLFLQHPSDFQSGLFRGRLLVSVFALVGTVVCYLWGRDLSNRLGGLCAATLWAFQPQVLSHGSLITNDVPVAVMMVASAYLFTKWIQGRTVIHATGFAVAFGVALICKFTALLLVPLFAMWILITTRANQWKATLYQSGLCLAICWLIVCLPYRFAGVLQPLGEHEFFSTTLSQNDEPVPSLTGNRFRGTFLALLPTLVPAQYLQGLDRQQYDFDRGLSSYAWGSNHTRSWWWFYLYSMMVKLPLGTWLAIGLGLAATVRRFQHFNQSIALAATSAMLILFVISVKSGIGQQVRYVIPAYPFLFVSVANAFSDRETISRRTHTLSNLMRGLAIFGCLLSVSASLRVAPDWMPFFNQAVGGSSQGFRYLYNDATDWEQSRYDLEDWFQQHPGDRPAFLVTGTVARDELARSDTTASVQVTSVLPAIPDGDCWLIVSQSSLSLRSDEKWLWDQTPVDSIHGAFLVYKVSGQQCRENLNAIPEIWRVPEEDSAQ</sequence>
<protein>
    <recommendedName>
        <fullName evidence="9">Glycosyltransferase RgtA/B/C/D-like domain-containing protein</fullName>
    </recommendedName>
</protein>
<keyword evidence="11" id="KW-1185">Reference proteome</keyword>
<feature type="transmembrane region" description="Helical" evidence="8">
    <location>
        <begin position="201"/>
        <end position="227"/>
    </location>
</feature>
<keyword evidence="6 8" id="KW-1133">Transmembrane helix</keyword>
<feature type="transmembrane region" description="Helical" evidence="8">
    <location>
        <begin position="399"/>
        <end position="416"/>
    </location>
</feature>
<comment type="subcellular location">
    <subcellularLocation>
        <location evidence="1">Cell membrane</location>
        <topology evidence="1">Multi-pass membrane protein</topology>
    </subcellularLocation>
</comment>
<evidence type="ECO:0000313" key="11">
    <source>
        <dbReference type="Proteomes" id="UP000318053"/>
    </source>
</evidence>
<dbReference type="PANTHER" id="PTHR33908">
    <property type="entry name" value="MANNOSYLTRANSFERASE YKCB-RELATED"/>
    <property type="match status" value="1"/>
</dbReference>
<dbReference type="InterPro" id="IPR038731">
    <property type="entry name" value="RgtA/B/C-like"/>
</dbReference>
<dbReference type="GO" id="GO:0016763">
    <property type="term" value="F:pentosyltransferase activity"/>
    <property type="evidence" value="ECO:0007669"/>
    <property type="project" value="TreeGrafter"/>
</dbReference>
<reference evidence="10 11" key="1">
    <citation type="submission" date="2019-02" db="EMBL/GenBank/DDBJ databases">
        <title>Deep-cultivation of Planctomycetes and their phenomic and genomic characterization uncovers novel biology.</title>
        <authorList>
            <person name="Wiegand S."/>
            <person name="Jogler M."/>
            <person name="Boedeker C."/>
            <person name="Pinto D."/>
            <person name="Vollmers J."/>
            <person name="Rivas-Marin E."/>
            <person name="Kohn T."/>
            <person name="Peeters S.H."/>
            <person name="Heuer A."/>
            <person name="Rast P."/>
            <person name="Oberbeckmann S."/>
            <person name="Bunk B."/>
            <person name="Jeske O."/>
            <person name="Meyerdierks A."/>
            <person name="Storesund J.E."/>
            <person name="Kallscheuer N."/>
            <person name="Luecker S."/>
            <person name="Lage O.M."/>
            <person name="Pohl T."/>
            <person name="Merkel B.J."/>
            <person name="Hornburger P."/>
            <person name="Mueller R.-W."/>
            <person name="Bruemmer F."/>
            <person name="Labrenz M."/>
            <person name="Spormann A.M."/>
            <person name="Op Den Camp H."/>
            <person name="Overmann J."/>
            <person name="Amann R."/>
            <person name="Jetten M.S.M."/>
            <person name="Mascher T."/>
            <person name="Medema M.H."/>
            <person name="Devos D.P."/>
            <person name="Kaster A.-K."/>
            <person name="Ovreas L."/>
            <person name="Rohde M."/>
            <person name="Galperin M.Y."/>
            <person name="Jogler C."/>
        </authorList>
    </citation>
    <scope>NUCLEOTIDE SEQUENCE [LARGE SCALE GENOMIC DNA]</scope>
    <source>
        <strain evidence="10 11">CA85</strain>
    </source>
</reference>
<dbReference type="Pfam" id="PF13231">
    <property type="entry name" value="PMT_2"/>
    <property type="match status" value="1"/>
</dbReference>
<evidence type="ECO:0000259" key="9">
    <source>
        <dbReference type="Pfam" id="PF13231"/>
    </source>
</evidence>
<evidence type="ECO:0000256" key="2">
    <source>
        <dbReference type="ARBA" id="ARBA00022475"/>
    </source>
</evidence>
<keyword evidence="5 8" id="KW-0812">Transmembrane</keyword>
<dbReference type="Proteomes" id="UP000318053">
    <property type="component" value="Unassembled WGS sequence"/>
</dbReference>
<evidence type="ECO:0000256" key="7">
    <source>
        <dbReference type="ARBA" id="ARBA00023136"/>
    </source>
</evidence>
<feature type="transmembrane region" description="Helical" evidence="8">
    <location>
        <begin position="373"/>
        <end position="393"/>
    </location>
</feature>
<dbReference type="PANTHER" id="PTHR33908:SF11">
    <property type="entry name" value="MEMBRANE PROTEIN"/>
    <property type="match status" value="1"/>
</dbReference>
<comment type="caution">
    <text evidence="10">The sequence shown here is derived from an EMBL/GenBank/DDBJ whole genome shotgun (WGS) entry which is preliminary data.</text>
</comment>
<name>A0A5C5XTP5_9BACT</name>
<evidence type="ECO:0000256" key="8">
    <source>
        <dbReference type="SAM" id="Phobius"/>
    </source>
</evidence>
<dbReference type="InterPro" id="IPR050297">
    <property type="entry name" value="LipidA_mod_glycosyltrf_83"/>
</dbReference>
<evidence type="ECO:0000256" key="3">
    <source>
        <dbReference type="ARBA" id="ARBA00022676"/>
    </source>
</evidence>
<feature type="transmembrane region" description="Helical" evidence="8">
    <location>
        <begin position="336"/>
        <end position="361"/>
    </location>
</feature>
<dbReference type="AlphaFoldDB" id="A0A5C5XTP5"/>
<keyword evidence="3" id="KW-0328">Glycosyltransferase</keyword>
<dbReference type="EMBL" id="SJPK01000006">
    <property type="protein sequence ID" value="TWT65949.1"/>
    <property type="molecule type" value="Genomic_DNA"/>
</dbReference>
<accession>A0A5C5XTP5</accession>
<feature type="transmembrane region" description="Helical" evidence="8">
    <location>
        <begin position="428"/>
        <end position="448"/>
    </location>
</feature>
<feature type="transmembrane region" description="Helical" evidence="8">
    <location>
        <begin position="15"/>
        <end position="36"/>
    </location>
</feature>